<dbReference type="Proteomes" id="UP001184150">
    <property type="component" value="Unassembled WGS sequence"/>
</dbReference>
<comment type="caution">
    <text evidence="5">The sequence shown here is derived from an EMBL/GenBank/DDBJ whole genome shotgun (WGS) entry which is preliminary data.</text>
</comment>
<protein>
    <submittedName>
        <fullName evidence="5">CRP-like cAMP-binding protein</fullName>
    </submittedName>
</protein>
<dbReference type="InterPro" id="IPR012318">
    <property type="entry name" value="HTH_CRP"/>
</dbReference>
<dbReference type="SUPFAM" id="SSF46785">
    <property type="entry name" value="Winged helix' DNA-binding domain"/>
    <property type="match status" value="1"/>
</dbReference>
<dbReference type="InterPro" id="IPR050397">
    <property type="entry name" value="Env_Response_Regulators"/>
</dbReference>
<proteinExistence type="predicted"/>
<dbReference type="PANTHER" id="PTHR24567">
    <property type="entry name" value="CRP FAMILY TRANSCRIPTIONAL REGULATORY PROTEIN"/>
    <property type="match status" value="1"/>
</dbReference>
<dbReference type="EMBL" id="JAVDRD010000004">
    <property type="protein sequence ID" value="MDR6510960.1"/>
    <property type="molecule type" value="Genomic_DNA"/>
</dbReference>
<dbReference type="Pfam" id="PF00027">
    <property type="entry name" value="cNMP_binding"/>
    <property type="match status" value="1"/>
</dbReference>
<dbReference type="PANTHER" id="PTHR24567:SF74">
    <property type="entry name" value="HTH-TYPE TRANSCRIPTIONAL REGULATOR ARCR"/>
    <property type="match status" value="1"/>
</dbReference>
<evidence type="ECO:0000256" key="3">
    <source>
        <dbReference type="ARBA" id="ARBA00023163"/>
    </source>
</evidence>
<dbReference type="SMART" id="SM00419">
    <property type="entry name" value="HTH_CRP"/>
    <property type="match status" value="1"/>
</dbReference>
<dbReference type="InterPro" id="IPR000595">
    <property type="entry name" value="cNMP-bd_dom"/>
</dbReference>
<dbReference type="SMART" id="SM00100">
    <property type="entry name" value="cNMP"/>
    <property type="match status" value="1"/>
</dbReference>
<dbReference type="InterPro" id="IPR018490">
    <property type="entry name" value="cNMP-bd_dom_sf"/>
</dbReference>
<dbReference type="Pfam" id="PF13545">
    <property type="entry name" value="HTH_Crp_2"/>
    <property type="match status" value="1"/>
</dbReference>
<accession>A0ABU1MKU1</accession>
<keyword evidence="2" id="KW-0238">DNA-binding</keyword>
<reference evidence="5 6" key="1">
    <citation type="submission" date="2023-07" db="EMBL/GenBank/DDBJ databases">
        <title>Sorghum-associated microbial communities from plants grown in Nebraska, USA.</title>
        <authorList>
            <person name="Schachtman D."/>
        </authorList>
    </citation>
    <scope>NUCLEOTIDE SEQUENCE [LARGE SCALE GENOMIC DNA]</scope>
    <source>
        <strain evidence="5 6">DS1027</strain>
    </source>
</reference>
<keyword evidence="6" id="KW-1185">Reference proteome</keyword>
<dbReference type="PROSITE" id="PS50042">
    <property type="entry name" value="CNMP_BINDING_3"/>
    <property type="match status" value="1"/>
</dbReference>
<evidence type="ECO:0000259" key="4">
    <source>
        <dbReference type="PROSITE" id="PS50042"/>
    </source>
</evidence>
<dbReference type="InterPro" id="IPR014710">
    <property type="entry name" value="RmlC-like_jellyroll"/>
</dbReference>
<dbReference type="InterPro" id="IPR036390">
    <property type="entry name" value="WH_DNA-bd_sf"/>
</dbReference>
<dbReference type="RefSeq" id="WP_309804967.1">
    <property type="nucleotide sequence ID" value="NZ_JAVDRD010000004.1"/>
</dbReference>
<organism evidence="5 6">
    <name type="scientific">Novosphingobium capsulatum</name>
    <dbReference type="NCBI Taxonomy" id="13688"/>
    <lineage>
        <taxon>Bacteria</taxon>
        <taxon>Pseudomonadati</taxon>
        <taxon>Pseudomonadota</taxon>
        <taxon>Alphaproteobacteria</taxon>
        <taxon>Sphingomonadales</taxon>
        <taxon>Sphingomonadaceae</taxon>
        <taxon>Novosphingobium</taxon>
    </lineage>
</organism>
<keyword evidence="1" id="KW-0805">Transcription regulation</keyword>
<dbReference type="Gene3D" id="1.10.10.10">
    <property type="entry name" value="Winged helix-like DNA-binding domain superfamily/Winged helix DNA-binding domain"/>
    <property type="match status" value="1"/>
</dbReference>
<dbReference type="InterPro" id="IPR036388">
    <property type="entry name" value="WH-like_DNA-bd_sf"/>
</dbReference>
<evidence type="ECO:0000256" key="2">
    <source>
        <dbReference type="ARBA" id="ARBA00023125"/>
    </source>
</evidence>
<evidence type="ECO:0000256" key="1">
    <source>
        <dbReference type="ARBA" id="ARBA00023015"/>
    </source>
</evidence>
<dbReference type="Gene3D" id="2.60.120.10">
    <property type="entry name" value="Jelly Rolls"/>
    <property type="match status" value="1"/>
</dbReference>
<feature type="domain" description="Cyclic nucleotide-binding" evidence="4">
    <location>
        <begin position="17"/>
        <end position="111"/>
    </location>
</feature>
<gene>
    <name evidence="5" type="ORF">J2792_001832</name>
</gene>
<dbReference type="CDD" id="cd00038">
    <property type="entry name" value="CAP_ED"/>
    <property type="match status" value="1"/>
</dbReference>
<keyword evidence="3" id="KW-0804">Transcription</keyword>
<evidence type="ECO:0000313" key="5">
    <source>
        <dbReference type="EMBL" id="MDR6510960.1"/>
    </source>
</evidence>
<dbReference type="SUPFAM" id="SSF51206">
    <property type="entry name" value="cAMP-binding domain-like"/>
    <property type="match status" value="1"/>
</dbReference>
<name>A0ABU1MKU1_9SPHN</name>
<evidence type="ECO:0000313" key="6">
    <source>
        <dbReference type="Proteomes" id="UP001184150"/>
    </source>
</evidence>
<sequence length="232" mass="24898">MTKEAQFLAAMQGKSEWFASLADPIQVQLAAAAQVRRLKDGEAVYRQGDAPDGLYAMLQGRVRLIAWSPGGVGCLLLLAAEGMWFGEVSTIDAAPRQQDAIAQGACQVARIPLAAIAEIAAQQPELWRHIGRLACTHQRQAISHIQDLLSLPRAARVAKVLLASSAGDDAPVAMTQDELAGTCGMGRQTANAILGTLEQAGMVRLGYRVIWILDAERLARVAMGEICRTNKE</sequence>